<organism evidence="2 3">
    <name type="scientific">Portunus trituberculatus</name>
    <name type="common">Swimming crab</name>
    <name type="synonym">Neptunus trituberculatus</name>
    <dbReference type="NCBI Taxonomy" id="210409"/>
    <lineage>
        <taxon>Eukaryota</taxon>
        <taxon>Metazoa</taxon>
        <taxon>Ecdysozoa</taxon>
        <taxon>Arthropoda</taxon>
        <taxon>Crustacea</taxon>
        <taxon>Multicrustacea</taxon>
        <taxon>Malacostraca</taxon>
        <taxon>Eumalacostraca</taxon>
        <taxon>Eucarida</taxon>
        <taxon>Decapoda</taxon>
        <taxon>Pleocyemata</taxon>
        <taxon>Brachyura</taxon>
        <taxon>Eubrachyura</taxon>
        <taxon>Portunoidea</taxon>
        <taxon>Portunidae</taxon>
        <taxon>Portuninae</taxon>
        <taxon>Portunus</taxon>
    </lineage>
</organism>
<dbReference type="Proteomes" id="UP000324222">
    <property type="component" value="Unassembled WGS sequence"/>
</dbReference>
<name>A0A5B7GF32_PORTR</name>
<sequence>MWHWGVLTRFDHLSASPHDPHTHAHPAPPRSDTTAQRDLTPRYT</sequence>
<evidence type="ECO:0000256" key="1">
    <source>
        <dbReference type="SAM" id="MobiDB-lite"/>
    </source>
</evidence>
<protein>
    <submittedName>
        <fullName evidence="2">Uncharacterized protein</fullName>
    </submittedName>
</protein>
<dbReference type="AlphaFoldDB" id="A0A5B7GF32"/>
<evidence type="ECO:0000313" key="2">
    <source>
        <dbReference type="EMBL" id="MPC56186.1"/>
    </source>
</evidence>
<keyword evidence="3" id="KW-1185">Reference proteome</keyword>
<gene>
    <name evidence="2" type="ORF">E2C01_050139</name>
</gene>
<reference evidence="2 3" key="1">
    <citation type="submission" date="2019-05" db="EMBL/GenBank/DDBJ databases">
        <title>Another draft genome of Portunus trituberculatus and its Hox gene families provides insights of decapod evolution.</title>
        <authorList>
            <person name="Jeong J.-H."/>
            <person name="Song I."/>
            <person name="Kim S."/>
            <person name="Choi T."/>
            <person name="Kim D."/>
            <person name="Ryu S."/>
            <person name="Kim W."/>
        </authorList>
    </citation>
    <scope>NUCLEOTIDE SEQUENCE [LARGE SCALE GENOMIC DNA]</scope>
    <source>
        <tissue evidence="2">Muscle</tissue>
    </source>
</reference>
<evidence type="ECO:0000313" key="3">
    <source>
        <dbReference type="Proteomes" id="UP000324222"/>
    </source>
</evidence>
<proteinExistence type="predicted"/>
<comment type="caution">
    <text evidence="2">The sequence shown here is derived from an EMBL/GenBank/DDBJ whole genome shotgun (WGS) entry which is preliminary data.</text>
</comment>
<accession>A0A5B7GF32</accession>
<feature type="compositionally biased region" description="Polar residues" evidence="1">
    <location>
        <begin position="32"/>
        <end position="44"/>
    </location>
</feature>
<dbReference type="EMBL" id="VSRR010013758">
    <property type="protein sequence ID" value="MPC56186.1"/>
    <property type="molecule type" value="Genomic_DNA"/>
</dbReference>
<feature type="region of interest" description="Disordered" evidence="1">
    <location>
        <begin position="13"/>
        <end position="44"/>
    </location>
</feature>